<comment type="caution">
    <text evidence="3">The sequence shown here is derived from an EMBL/GenBank/DDBJ whole genome shotgun (WGS) entry which is preliminary data.</text>
</comment>
<evidence type="ECO:0000313" key="3">
    <source>
        <dbReference type="EMBL" id="NID16000.1"/>
    </source>
</evidence>
<gene>
    <name evidence="3" type="ORF">HBF32_11075</name>
</gene>
<dbReference type="AlphaFoldDB" id="A0A7X5QV56"/>
<feature type="compositionally biased region" description="Basic and acidic residues" evidence="1">
    <location>
        <begin position="164"/>
        <end position="178"/>
    </location>
</feature>
<keyword evidence="4" id="KW-1185">Reference proteome</keyword>
<sequence>MGRVLSLSIAAGLALTAGAVMAQSRTVSTADMPKPGVSYISGPTAPVRKETVTTGTLPQPARLYVGGQVSVGGGYQGRADDGYGGSVAEGGYYYGDGWNDRDRRDGRDRDHGRPGHDHDHDGHDGHGGGHDHDGGRGESLSLAAGSAGNTSASGAGVKLAPQRQPDRRDRHRGWDRGYDGTPPVPPGTGFTNSRAPQPGTGMGSGNQPGTGIPTRSGDGGWRGHGR</sequence>
<proteinExistence type="predicted"/>
<evidence type="ECO:0000313" key="4">
    <source>
        <dbReference type="Proteomes" id="UP000518878"/>
    </source>
</evidence>
<feature type="signal peptide" evidence="2">
    <location>
        <begin position="1"/>
        <end position="22"/>
    </location>
</feature>
<protein>
    <recommendedName>
        <fullName evidence="5">Translation initiation factor IF-2</fullName>
    </recommendedName>
</protein>
<accession>A0A7X5QV56</accession>
<feature type="region of interest" description="Disordered" evidence="1">
    <location>
        <begin position="94"/>
        <end position="226"/>
    </location>
</feature>
<feature type="compositionally biased region" description="Basic and acidic residues" evidence="1">
    <location>
        <begin position="98"/>
        <end position="136"/>
    </location>
</feature>
<dbReference type="RefSeq" id="WP_166699682.1">
    <property type="nucleotide sequence ID" value="NZ_JAAQTL010000001.1"/>
</dbReference>
<feature type="chain" id="PRO_5031146946" description="Translation initiation factor IF-2" evidence="2">
    <location>
        <begin position="23"/>
        <end position="226"/>
    </location>
</feature>
<reference evidence="3 4" key="1">
    <citation type="journal article" date="2006" name="Int. J. Syst. Evol. Microbiol.">
        <title>Dyella yeojuensis sp. nov., isolated from greenhouse soil in Korea.</title>
        <authorList>
            <person name="Kim B.Y."/>
            <person name="Weon H.Y."/>
            <person name="Lee K.H."/>
            <person name="Seok S.J."/>
            <person name="Kwon S.W."/>
            <person name="Go S.J."/>
            <person name="Stackebrandt E."/>
        </authorList>
    </citation>
    <scope>NUCLEOTIDE SEQUENCE [LARGE SCALE GENOMIC DNA]</scope>
    <source>
        <strain evidence="3 4">DSM 17673</strain>
    </source>
</reference>
<keyword evidence="2" id="KW-0732">Signal</keyword>
<organism evidence="3 4">
    <name type="scientific">Luteibacter yeojuensis</name>
    <dbReference type="NCBI Taxonomy" id="345309"/>
    <lineage>
        <taxon>Bacteria</taxon>
        <taxon>Pseudomonadati</taxon>
        <taxon>Pseudomonadota</taxon>
        <taxon>Gammaproteobacteria</taxon>
        <taxon>Lysobacterales</taxon>
        <taxon>Rhodanobacteraceae</taxon>
        <taxon>Luteibacter</taxon>
    </lineage>
</organism>
<evidence type="ECO:0000256" key="2">
    <source>
        <dbReference type="SAM" id="SignalP"/>
    </source>
</evidence>
<dbReference type="Proteomes" id="UP000518878">
    <property type="component" value="Unassembled WGS sequence"/>
</dbReference>
<evidence type="ECO:0008006" key="5">
    <source>
        <dbReference type="Google" id="ProtNLM"/>
    </source>
</evidence>
<name>A0A7X5QV56_9GAMM</name>
<dbReference type="EMBL" id="JAAQTL010000001">
    <property type="protein sequence ID" value="NID16000.1"/>
    <property type="molecule type" value="Genomic_DNA"/>
</dbReference>
<evidence type="ECO:0000256" key="1">
    <source>
        <dbReference type="SAM" id="MobiDB-lite"/>
    </source>
</evidence>
<feature type="compositionally biased region" description="Low complexity" evidence="1">
    <location>
        <begin position="138"/>
        <end position="156"/>
    </location>
</feature>
<feature type="compositionally biased region" description="Gly residues" evidence="1">
    <location>
        <begin position="217"/>
        <end position="226"/>
    </location>
</feature>